<keyword evidence="2" id="KW-1185">Reference proteome</keyword>
<dbReference type="AlphaFoldDB" id="A0A073KHC0"/>
<comment type="caution">
    <text evidence="1">The sequence shown here is derived from an EMBL/GenBank/DDBJ whole genome shotgun (WGS) entry which is preliminary data.</text>
</comment>
<accession>A0A073KHC0</accession>
<name>A0A073KHC0_9BACI</name>
<reference evidence="1 2" key="1">
    <citation type="submission" date="2014-06" db="EMBL/GenBank/DDBJ databases">
        <title>Draft genome sequence of Bacillus gaemokensis JCM 15801 (MCCC 1A00707).</title>
        <authorList>
            <person name="Lai Q."/>
            <person name="Liu Y."/>
            <person name="Shao Z."/>
        </authorList>
    </citation>
    <scope>NUCLEOTIDE SEQUENCE [LARGE SCALE GENOMIC DNA]</scope>
    <source>
        <strain evidence="1 2">JCM 15801</strain>
    </source>
</reference>
<protein>
    <submittedName>
        <fullName evidence="1">Uncharacterized protein</fullName>
    </submittedName>
</protein>
<dbReference type="Proteomes" id="UP000027778">
    <property type="component" value="Unassembled WGS sequence"/>
</dbReference>
<dbReference type="eggNOG" id="ENOG5030ETB">
    <property type="taxonomic scope" value="Bacteria"/>
</dbReference>
<organism evidence="1 2">
    <name type="scientific">Bacillus gaemokensis</name>
    <dbReference type="NCBI Taxonomy" id="574375"/>
    <lineage>
        <taxon>Bacteria</taxon>
        <taxon>Bacillati</taxon>
        <taxon>Bacillota</taxon>
        <taxon>Bacilli</taxon>
        <taxon>Bacillales</taxon>
        <taxon>Bacillaceae</taxon>
        <taxon>Bacillus</taxon>
        <taxon>Bacillus cereus group</taxon>
    </lineage>
</organism>
<gene>
    <name evidence="1" type="ORF">BAGA_26180</name>
</gene>
<dbReference type="OrthoDB" id="2974706at2"/>
<dbReference type="EMBL" id="JOTM01000061">
    <property type="protein sequence ID" value="KEK21738.1"/>
    <property type="molecule type" value="Genomic_DNA"/>
</dbReference>
<sequence length="104" mass="12202">MSMNKKKSFLDIPTDEFKAQRGNPFITEKNEPQKTAQATYQTIRIYPEDHRTLKDLSYFENRKMVEIVNEAVPMYKKFFELAKELEVSPAVAIQMAIDNLKNKK</sequence>
<evidence type="ECO:0000313" key="2">
    <source>
        <dbReference type="Proteomes" id="UP000027778"/>
    </source>
</evidence>
<evidence type="ECO:0000313" key="1">
    <source>
        <dbReference type="EMBL" id="KEK21738.1"/>
    </source>
</evidence>
<dbReference type="RefSeq" id="WP_033678913.1">
    <property type="nucleotide sequence ID" value="NZ_JOTM01000061.1"/>
</dbReference>
<proteinExistence type="predicted"/>